<dbReference type="SUPFAM" id="SSF51905">
    <property type="entry name" value="FAD/NAD(P)-binding domain"/>
    <property type="match status" value="1"/>
</dbReference>
<feature type="compositionally biased region" description="Basic and acidic residues" evidence="1">
    <location>
        <begin position="125"/>
        <end position="134"/>
    </location>
</feature>
<sequence>MSNTVILGSGIIGLSTAYFLSQSGKTAPQSIHLIDTSPKLFHCASGLAGGFLASDWFAPSVAPLGALSFRLHNELADKNNGRRTWGYSQSTANSFNQDSEAAVGGSGEDWLRDGSSRAQAASAKSIEDSDGPKWLKKTEDGSLEVISQNGMAAQIDPLRFCQWLLGQCLQRGVQLHQPAKAVSVTKDEQDQLNGLRISKDGAEIELPCSRLVITSGAWSPRIFSTLFPKATMQIPVSSLAGHSLLVKNPFYDEKEPDKEVCHAVFATDTLGFSPEWFSRIGGELYLAGLNTTMIPLPEVATDVQVVPQALEQLKQCATAMMGSVEGKELEVMREGLCFRPVTGSGRPVISRIPDAKLGGGFKTRGGGEGGVFVAAGHGAWGISQAPGTGLCLSELVEGRETSVNIAALALL</sequence>
<dbReference type="Pfam" id="PF01266">
    <property type="entry name" value="DAO"/>
    <property type="match status" value="1"/>
</dbReference>
<keyword evidence="4" id="KW-1185">Reference proteome</keyword>
<dbReference type="EMBL" id="JAADJZ010000030">
    <property type="protein sequence ID" value="KAF2865903.1"/>
    <property type="molecule type" value="Genomic_DNA"/>
</dbReference>
<protein>
    <submittedName>
        <fullName evidence="3">FAD dependent oxidoreductase-like protein superfamily</fullName>
    </submittedName>
</protein>
<dbReference type="OrthoDB" id="498204at2759"/>
<feature type="region of interest" description="Disordered" evidence="1">
    <location>
        <begin position="87"/>
        <end position="134"/>
    </location>
</feature>
<feature type="compositionally biased region" description="Polar residues" evidence="1">
    <location>
        <begin position="87"/>
        <end position="99"/>
    </location>
</feature>
<dbReference type="Gene3D" id="3.30.9.10">
    <property type="entry name" value="D-Amino Acid Oxidase, subunit A, domain 2"/>
    <property type="match status" value="1"/>
</dbReference>
<dbReference type="Gene3D" id="3.50.50.60">
    <property type="entry name" value="FAD/NAD(P)-binding domain"/>
    <property type="match status" value="1"/>
</dbReference>
<evidence type="ECO:0000256" key="1">
    <source>
        <dbReference type="SAM" id="MobiDB-lite"/>
    </source>
</evidence>
<evidence type="ECO:0000259" key="2">
    <source>
        <dbReference type="Pfam" id="PF01266"/>
    </source>
</evidence>
<dbReference type="InterPro" id="IPR036188">
    <property type="entry name" value="FAD/NAD-bd_sf"/>
</dbReference>
<reference evidence="3 4" key="1">
    <citation type="submission" date="2020-01" db="EMBL/GenBank/DDBJ databases">
        <authorList>
            <consortium name="DOE Joint Genome Institute"/>
            <person name="Haridas S."/>
            <person name="Albert R."/>
            <person name="Binder M."/>
            <person name="Bloem J."/>
            <person name="Labutti K."/>
            <person name="Salamov A."/>
            <person name="Andreopoulos B."/>
            <person name="Baker S.E."/>
            <person name="Barry K."/>
            <person name="Bills G."/>
            <person name="Bluhm B.H."/>
            <person name="Cannon C."/>
            <person name="Castanera R."/>
            <person name="Culley D.E."/>
            <person name="Daum C."/>
            <person name="Ezra D."/>
            <person name="Gonzalez J.B."/>
            <person name="Henrissat B."/>
            <person name="Kuo A."/>
            <person name="Liang C."/>
            <person name="Lipzen A."/>
            <person name="Lutzoni F."/>
            <person name="Magnuson J."/>
            <person name="Mondo S."/>
            <person name="Nolan M."/>
            <person name="Ohm R."/>
            <person name="Pangilinan J."/>
            <person name="Park H.-J.H."/>
            <person name="Ramirez L."/>
            <person name="Alfaro M."/>
            <person name="Sun H."/>
            <person name="Tritt A."/>
            <person name="Yoshinaga Y."/>
            <person name="Zwiers L.-H.L."/>
            <person name="Turgeon B.G."/>
            <person name="Goodwin S.B."/>
            <person name="Spatafora J.W."/>
            <person name="Crous P.W."/>
            <person name="Grigoriev I.V."/>
        </authorList>
    </citation>
    <scope>NUCLEOTIDE SEQUENCE [LARGE SCALE GENOMIC DNA]</scope>
    <source>
        <strain evidence="3 4">CBS 611.86</strain>
    </source>
</reference>
<organism evidence="3 4">
    <name type="scientific">Massariosphaeria phaeospora</name>
    <dbReference type="NCBI Taxonomy" id="100035"/>
    <lineage>
        <taxon>Eukaryota</taxon>
        <taxon>Fungi</taxon>
        <taxon>Dikarya</taxon>
        <taxon>Ascomycota</taxon>
        <taxon>Pezizomycotina</taxon>
        <taxon>Dothideomycetes</taxon>
        <taxon>Pleosporomycetidae</taxon>
        <taxon>Pleosporales</taxon>
        <taxon>Pleosporales incertae sedis</taxon>
        <taxon>Massariosphaeria</taxon>
    </lineage>
</organism>
<gene>
    <name evidence="3" type="ORF">BDV95DRAFT_632025</name>
</gene>
<dbReference type="GO" id="GO:0005829">
    <property type="term" value="C:cytosol"/>
    <property type="evidence" value="ECO:0007669"/>
    <property type="project" value="GOC"/>
</dbReference>
<accession>A0A7C8M509</accession>
<dbReference type="Proteomes" id="UP000481861">
    <property type="component" value="Unassembled WGS sequence"/>
</dbReference>
<evidence type="ECO:0000313" key="3">
    <source>
        <dbReference type="EMBL" id="KAF2865903.1"/>
    </source>
</evidence>
<dbReference type="GO" id="GO:0042147">
    <property type="term" value="P:retrograde transport, endosome to Golgi"/>
    <property type="evidence" value="ECO:0007669"/>
    <property type="project" value="TreeGrafter"/>
</dbReference>
<dbReference type="InterPro" id="IPR006076">
    <property type="entry name" value="FAD-dep_OxRdtase"/>
</dbReference>
<dbReference type="PANTHER" id="PTHR13847:SF185">
    <property type="entry name" value="FAD DEPENDENT OXIDOREDUCTASE SUPERFAMILY (AFU_ORTHOLOGUE AFUA_3G02360)"/>
    <property type="match status" value="1"/>
</dbReference>
<proteinExistence type="predicted"/>
<comment type="caution">
    <text evidence="3">The sequence shown here is derived from an EMBL/GenBank/DDBJ whole genome shotgun (WGS) entry which is preliminary data.</text>
</comment>
<dbReference type="PANTHER" id="PTHR13847">
    <property type="entry name" value="SARCOSINE DEHYDROGENASE-RELATED"/>
    <property type="match status" value="1"/>
</dbReference>
<dbReference type="AlphaFoldDB" id="A0A7C8M509"/>
<feature type="domain" description="FAD dependent oxidoreductase" evidence="2">
    <location>
        <begin position="5"/>
        <end position="395"/>
    </location>
</feature>
<name>A0A7C8M509_9PLEO</name>
<dbReference type="GO" id="GO:0005770">
    <property type="term" value="C:late endosome"/>
    <property type="evidence" value="ECO:0007669"/>
    <property type="project" value="TreeGrafter"/>
</dbReference>
<evidence type="ECO:0000313" key="4">
    <source>
        <dbReference type="Proteomes" id="UP000481861"/>
    </source>
</evidence>